<dbReference type="PANTHER" id="PTHR38797">
    <property type="entry name" value="NUCLEAR PORE COMPLEX PROTEIN NUP85-RELATED"/>
    <property type="match status" value="1"/>
</dbReference>
<name>A0A8H4IEG4_ASPFM</name>
<sequence length="568" mass="64236">MSSLHLELKDDDPWIIEVKIFKILRDYLQDPAASPAVAAQALDRLFPANRSDEDQPTDEPREDPGSFLWHFWGVVHNVAQQIPYTAPEQDRLAELIKALKGLSSQTKTVYLASWDHTFDLWGDLPLLGPTFREMYDCMVSLNDKEEREHWQSLNAYAARLTRDDSANLILFAKYSIEGMVEEVLELRLVDDGPRSILESRMVVAAEWVIQCGERLVAKEDEGLSIESWQRSQEIIAHPAYDTVDWKLPPTTSGRALVAQNRRGGPINLNYEIHGTGPVKLVGKYDANANQWIMGLNAALKDWKRQTKYFGHLNGSKYSCLVFDNRGVGRSDKPTCFYSTSEMARDVVDLVSSLGWIDMKAPATRAIHVIGASMGGMIAQEVAMLIPDRLASLTLCCTAPRLVRTTPFFENLQQRASMFIPRHVDVEIDRIAATLFASEFLAQPDTENEDPALNFPTKRDRFAAGHLRKKADTESYTPKGFLLQVTACYFHHKSAEQLMALGDAVGRERILILHGTEDRMLTFRHGELLREEIGEGITWKVFEGAGHMLGWETEHEMNESIQDLVDRFS</sequence>
<comment type="caution">
    <text evidence="1">The sequence shown here is derived from an EMBL/GenBank/DDBJ whole genome shotgun (WGS) entry which is preliminary data.</text>
</comment>
<dbReference type="Pfam" id="PF12311">
    <property type="entry name" value="DUF3632"/>
    <property type="match status" value="1"/>
</dbReference>
<dbReference type="EMBL" id="JAIBSC010000035">
    <property type="protein sequence ID" value="KAH1906661.1"/>
    <property type="molecule type" value="Genomic_DNA"/>
</dbReference>
<dbReference type="InterPro" id="IPR053204">
    <property type="entry name" value="Oxopyrrolidines_Biosynth-assoc"/>
</dbReference>
<dbReference type="InterPro" id="IPR022085">
    <property type="entry name" value="OpdG"/>
</dbReference>
<dbReference type="AlphaFoldDB" id="A0A8H4IEG4"/>
<dbReference type="SUPFAM" id="SSF53474">
    <property type="entry name" value="alpha/beta-Hydrolases"/>
    <property type="match status" value="1"/>
</dbReference>
<organism evidence="1 2">
    <name type="scientific">Aspergillus fumigatus</name>
    <name type="common">Neosartorya fumigata</name>
    <dbReference type="NCBI Taxonomy" id="746128"/>
    <lineage>
        <taxon>Eukaryota</taxon>
        <taxon>Fungi</taxon>
        <taxon>Dikarya</taxon>
        <taxon>Ascomycota</taxon>
        <taxon>Pezizomycotina</taxon>
        <taxon>Eurotiomycetes</taxon>
        <taxon>Eurotiomycetidae</taxon>
        <taxon>Eurotiales</taxon>
        <taxon>Aspergillaceae</taxon>
        <taxon>Aspergillus</taxon>
        <taxon>Aspergillus subgen. Fumigati</taxon>
    </lineage>
</organism>
<dbReference type="Pfam" id="PF00561">
    <property type="entry name" value="Abhydrolase_1"/>
    <property type="match status" value="1"/>
</dbReference>
<gene>
    <name evidence="1" type="ORF">KXV57_005286</name>
</gene>
<evidence type="ECO:0000313" key="1">
    <source>
        <dbReference type="EMBL" id="KAH1906661.1"/>
    </source>
</evidence>
<dbReference type="InterPro" id="IPR000073">
    <property type="entry name" value="AB_hydrolase_1"/>
</dbReference>
<evidence type="ECO:0000313" key="2">
    <source>
        <dbReference type="Proteomes" id="UP000813423"/>
    </source>
</evidence>
<dbReference type="Proteomes" id="UP000813423">
    <property type="component" value="Unassembled WGS sequence"/>
</dbReference>
<protein>
    <submittedName>
        <fullName evidence="1">Uncharacterized protein</fullName>
    </submittedName>
</protein>
<reference evidence="1" key="1">
    <citation type="submission" date="2021-08" db="EMBL/GenBank/DDBJ databases">
        <title>Global Aspergillus fumigatus from environmental and clinical sources.</title>
        <authorList>
            <person name="Barber A."/>
            <person name="Sae-Ong T."/>
        </authorList>
    </citation>
    <scope>NUCLEOTIDE SEQUENCE</scope>
    <source>
        <strain evidence="1">NRZ-2016-071</strain>
    </source>
</reference>
<dbReference type="PANTHER" id="PTHR38797:SF4">
    <property type="entry name" value="NUCLEAR PORE COMPLEX PROTEIN NUP85"/>
    <property type="match status" value="1"/>
</dbReference>
<accession>A0A8H4IEG4</accession>
<dbReference type="Gene3D" id="3.40.50.1820">
    <property type="entry name" value="alpha/beta hydrolase"/>
    <property type="match status" value="1"/>
</dbReference>
<proteinExistence type="predicted"/>
<dbReference type="InterPro" id="IPR029058">
    <property type="entry name" value="AB_hydrolase_fold"/>
</dbReference>